<evidence type="ECO:0000259" key="4">
    <source>
        <dbReference type="SMART" id="SM00895"/>
    </source>
</evidence>
<dbReference type="Gene3D" id="1.20.120.530">
    <property type="entry name" value="GntR ligand-binding domain-like"/>
    <property type="match status" value="1"/>
</dbReference>
<dbReference type="GeneID" id="57964223"/>
<dbReference type="AlphaFoldDB" id="A0A0E2H581"/>
<dbReference type="SUPFAM" id="SSF48008">
    <property type="entry name" value="GntR ligand-binding domain-like"/>
    <property type="match status" value="1"/>
</dbReference>
<evidence type="ECO:0000256" key="1">
    <source>
        <dbReference type="ARBA" id="ARBA00023015"/>
    </source>
</evidence>
<dbReference type="GO" id="GO:0003677">
    <property type="term" value="F:DNA binding"/>
    <property type="evidence" value="ECO:0007669"/>
    <property type="project" value="UniProtKB-KW"/>
</dbReference>
<evidence type="ECO:0000256" key="3">
    <source>
        <dbReference type="ARBA" id="ARBA00023163"/>
    </source>
</evidence>
<dbReference type="InterPro" id="IPR011711">
    <property type="entry name" value="GntR_C"/>
</dbReference>
<dbReference type="Pfam" id="PF07729">
    <property type="entry name" value="FCD"/>
    <property type="match status" value="1"/>
</dbReference>
<dbReference type="InterPro" id="IPR008920">
    <property type="entry name" value="TF_FadR/GntR_C"/>
</dbReference>
<keyword evidence="3" id="KW-0804">Transcription</keyword>
<dbReference type="Proteomes" id="UP000013085">
    <property type="component" value="Unassembled WGS sequence"/>
</dbReference>
<comment type="caution">
    <text evidence="5">The sequence shown here is derived from an EMBL/GenBank/DDBJ whole genome shotgun (WGS) entry which is preliminary data.</text>
</comment>
<reference evidence="5 6" key="1">
    <citation type="submission" date="2013-01" db="EMBL/GenBank/DDBJ databases">
        <title>The Genome Sequence of Clostridium clostridioforme 90A8.</title>
        <authorList>
            <consortium name="The Broad Institute Genome Sequencing Platform"/>
            <person name="Earl A."/>
            <person name="Ward D."/>
            <person name="Feldgarden M."/>
            <person name="Gevers D."/>
            <person name="Courvalin P."/>
            <person name="Lambert T."/>
            <person name="Walker B."/>
            <person name="Young S.K."/>
            <person name="Zeng Q."/>
            <person name="Gargeya S."/>
            <person name="Fitzgerald M."/>
            <person name="Haas B."/>
            <person name="Abouelleil A."/>
            <person name="Alvarado L."/>
            <person name="Arachchi H.M."/>
            <person name="Berlin A.M."/>
            <person name="Chapman S.B."/>
            <person name="Dewar J."/>
            <person name="Goldberg J."/>
            <person name="Griggs A."/>
            <person name="Gujja S."/>
            <person name="Hansen M."/>
            <person name="Howarth C."/>
            <person name="Imamovic A."/>
            <person name="Larimer J."/>
            <person name="McCowan C."/>
            <person name="Murphy C."/>
            <person name="Neiman D."/>
            <person name="Pearson M."/>
            <person name="Priest M."/>
            <person name="Roberts A."/>
            <person name="Saif S."/>
            <person name="Shea T."/>
            <person name="Sisk P."/>
            <person name="Sykes S."/>
            <person name="Wortman J."/>
            <person name="Nusbaum C."/>
            <person name="Birren B."/>
        </authorList>
    </citation>
    <scope>NUCLEOTIDE SEQUENCE [LARGE SCALE GENOMIC DNA]</scope>
    <source>
        <strain evidence="5 6">90A8</strain>
    </source>
</reference>
<organism evidence="5 6">
    <name type="scientific">[Clostridium] clostridioforme 90A8</name>
    <dbReference type="NCBI Taxonomy" id="999408"/>
    <lineage>
        <taxon>Bacteria</taxon>
        <taxon>Bacillati</taxon>
        <taxon>Bacillota</taxon>
        <taxon>Clostridia</taxon>
        <taxon>Lachnospirales</taxon>
        <taxon>Lachnospiraceae</taxon>
        <taxon>Enterocloster</taxon>
    </lineage>
</organism>
<keyword evidence="1" id="KW-0805">Transcription regulation</keyword>
<name>A0A0E2H581_9FIRM</name>
<dbReference type="EMBL" id="AGYR01000047">
    <property type="protein sequence ID" value="ENZ10311.1"/>
    <property type="molecule type" value="Genomic_DNA"/>
</dbReference>
<dbReference type="RefSeq" id="WP_002594071.1">
    <property type="nucleotide sequence ID" value="NZ_KB850983.1"/>
</dbReference>
<sequence length="187" mass="21920">MRCGKGSYVLGAEELFDFSEVNFTLEMTKKEFQDISVLREMLEEKALELIITSKEPVDLKYFSAAYQGLVEATKALDAEQYTIYDAKFHLSLIAATGNDKLIQIAQIFKNDFYLFQHESNKFLLRNSEDQEKQREHFREVMSYHDQLHEAITSGAEESVDLQKRFFARNFTRLSYYYKKEDDGLSTR</sequence>
<gene>
    <name evidence="5" type="ORF">HMPREF1090_04292</name>
</gene>
<proteinExistence type="predicted"/>
<protein>
    <recommendedName>
        <fullName evidence="4">GntR C-terminal domain-containing protein</fullName>
    </recommendedName>
</protein>
<dbReference type="PATRIC" id="fig|999408.3.peg.4609"/>
<accession>A0A0E2H581</accession>
<dbReference type="HOGENOM" id="CLU_1445312_0_0_9"/>
<evidence type="ECO:0000313" key="6">
    <source>
        <dbReference type="Proteomes" id="UP000013085"/>
    </source>
</evidence>
<evidence type="ECO:0000313" key="5">
    <source>
        <dbReference type="EMBL" id="ENZ10311.1"/>
    </source>
</evidence>
<keyword evidence="2" id="KW-0238">DNA-binding</keyword>
<dbReference type="SMART" id="SM00895">
    <property type="entry name" value="FCD"/>
    <property type="match status" value="1"/>
</dbReference>
<evidence type="ECO:0000256" key="2">
    <source>
        <dbReference type="ARBA" id="ARBA00023125"/>
    </source>
</evidence>
<feature type="domain" description="GntR C-terminal" evidence="4">
    <location>
        <begin position="34"/>
        <end position="168"/>
    </location>
</feature>